<dbReference type="InterPro" id="IPR045767">
    <property type="entry name" value="DUF6134"/>
</dbReference>
<evidence type="ECO:0000313" key="1">
    <source>
        <dbReference type="EMBL" id="BDD08664.1"/>
    </source>
</evidence>
<dbReference type="RefSeq" id="WP_338393909.1">
    <property type="nucleotide sequence ID" value="NZ_AP025314.1"/>
</dbReference>
<accession>A0AAU9CQH8</accession>
<name>A0AAU9CQH8_9BACT</name>
<sequence>MTDGYRIMLMLSFAYVLAFFPTGEACSQRLEYEIISGNSPIGVLTAVRSDSAGFTCYRLTTKVRYKFIFDYKIDFLLKADYKDKALSYAFTEDVVGNKTKHRSETHWTGRGYSFRQLGEEAQPLDLNRIGYSVAKLYFEAPPANALYVYSEKHGKNFPLKRLGPHKYQMSPKKGQTNVYDFDAHGRCKKVSVNRGVTSFVMRLKSSVSKK</sequence>
<organism evidence="1 2">
    <name type="scientific">Fulvitalea axinellae</name>
    <dbReference type="NCBI Taxonomy" id="1182444"/>
    <lineage>
        <taxon>Bacteria</taxon>
        <taxon>Pseudomonadati</taxon>
        <taxon>Bacteroidota</taxon>
        <taxon>Cytophagia</taxon>
        <taxon>Cytophagales</taxon>
        <taxon>Persicobacteraceae</taxon>
        <taxon>Fulvitalea</taxon>
    </lineage>
</organism>
<dbReference type="EMBL" id="AP025314">
    <property type="protein sequence ID" value="BDD08664.1"/>
    <property type="molecule type" value="Genomic_DNA"/>
</dbReference>
<dbReference type="KEGG" id="fax:FUAX_10960"/>
<dbReference type="Proteomes" id="UP001348817">
    <property type="component" value="Chromosome"/>
</dbReference>
<protein>
    <submittedName>
        <fullName evidence="1">Uncharacterized protein</fullName>
    </submittedName>
</protein>
<dbReference type="AlphaFoldDB" id="A0AAU9CQH8"/>
<keyword evidence="2" id="KW-1185">Reference proteome</keyword>
<reference evidence="1 2" key="1">
    <citation type="submission" date="2021-12" db="EMBL/GenBank/DDBJ databases">
        <title>Genome sequencing of bacteria with rrn-lacking chromosome and rrn-plasmid.</title>
        <authorList>
            <person name="Anda M."/>
            <person name="Iwasaki W."/>
        </authorList>
    </citation>
    <scope>NUCLEOTIDE SEQUENCE [LARGE SCALE GENOMIC DNA]</scope>
    <source>
        <strain evidence="1 2">DSM 100852</strain>
    </source>
</reference>
<gene>
    <name evidence="1" type="ORF">FUAX_10960</name>
</gene>
<proteinExistence type="predicted"/>
<evidence type="ECO:0000313" key="2">
    <source>
        <dbReference type="Proteomes" id="UP001348817"/>
    </source>
</evidence>
<dbReference type="Pfam" id="PF19630">
    <property type="entry name" value="DUF6134"/>
    <property type="match status" value="1"/>
</dbReference>